<protein>
    <submittedName>
        <fullName evidence="6">Ketoacyl-CoA reductase</fullName>
    </submittedName>
</protein>
<dbReference type="CDD" id="cd05356">
    <property type="entry name" value="17beta-HSD1_like_SDR_c"/>
    <property type="match status" value="1"/>
</dbReference>
<dbReference type="FunFam" id="3.40.50.720:FF:000137">
    <property type="entry name" value="Hydroxysteroid (17-beta) dehydrogenase 3"/>
    <property type="match status" value="1"/>
</dbReference>
<evidence type="ECO:0000256" key="1">
    <source>
        <dbReference type="ARBA" id="ARBA00006484"/>
    </source>
</evidence>
<dbReference type="AlphaFoldDB" id="A0A0K9PTI0"/>
<dbReference type="STRING" id="29655.A0A0K9PTI0"/>
<dbReference type="PANTHER" id="PTHR43899">
    <property type="entry name" value="RH59310P"/>
    <property type="match status" value="1"/>
</dbReference>
<dbReference type="PANTHER" id="PTHR43899:SF13">
    <property type="entry name" value="RH59310P"/>
    <property type="match status" value="1"/>
</dbReference>
<evidence type="ECO:0000313" key="7">
    <source>
        <dbReference type="Proteomes" id="UP000036987"/>
    </source>
</evidence>
<dbReference type="InterPro" id="IPR002347">
    <property type="entry name" value="SDR_fam"/>
</dbReference>
<keyword evidence="5" id="KW-0472">Membrane</keyword>
<reference evidence="7" key="1">
    <citation type="journal article" date="2016" name="Nature">
        <title>The genome of the seagrass Zostera marina reveals angiosperm adaptation to the sea.</title>
        <authorList>
            <person name="Olsen J.L."/>
            <person name="Rouze P."/>
            <person name="Verhelst B."/>
            <person name="Lin Y.-C."/>
            <person name="Bayer T."/>
            <person name="Collen J."/>
            <person name="Dattolo E."/>
            <person name="De Paoli E."/>
            <person name="Dittami S."/>
            <person name="Maumus F."/>
            <person name="Michel G."/>
            <person name="Kersting A."/>
            <person name="Lauritano C."/>
            <person name="Lohaus R."/>
            <person name="Toepel M."/>
            <person name="Tonon T."/>
            <person name="Vanneste K."/>
            <person name="Amirebrahimi M."/>
            <person name="Brakel J."/>
            <person name="Bostroem C."/>
            <person name="Chovatia M."/>
            <person name="Grimwood J."/>
            <person name="Jenkins J.W."/>
            <person name="Jueterbock A."/>
            <person name="Mraz A."/>
            <person name="Stam W.T."/>
            <person name="Tice H."/>
            <person name="Bornberg-Bauer E."/>
            <person name="Green P.J."/>
            <person name="Pearson G.A."/>
            <person name="Procaccini G."/>
            <person name="Duarte C.M."/>
            <person name="Schmutz J."/>
            <person name="Reusch T.B.H."/>
            <person name="Van de Peer Y."/>
        </authorList>
    </citation>
    <scope>NUCLEOTIDE SEQUENCE [LARGE SCALE GENOMIC DNA]</scope>
    <source>
        <strain evidence="7">cv. Finnish</strain>
    </source>
</reference>
<evidence type="ECO:0000313" key="6">
    <source>
        <dbReference type="EMBL" id="KMZ71547.1"/>
    </source>
</evidence>
<evidence type="ECO:0000256" key="5">
    <source>
        <dbReference type="SAM" id="Phobius"/>
    </source>
</evidence>
<keyword evidence="7" id="KW-1185">Reference proteome</keyword>
<keyword evidence="2" id="KW-0521">NADP</keyword>
<dbReference type="SUPFAM" id="SSF51735">
    <property type="entry name" value="NAD(P)-binding Rossmann-fold domains"/>
    <property type="match status" value="1"/>
</dbReference>
<keyword evidence="5" id="KW-1133">Transmembrane helix</keyword>
<sequence length="328" mass="36733">MELVDVINSRFLEHIPVDWIVVMLAFGGLVILKYFIFFLRWIYVYFLRPCKDLKRVYGSWAIVTGSTDGIGRAMALELGRKGMNLVLIGRNPGKLKAVSDEILTGEYCRGSKDKDSIRVKTVVFDMSGDLIEGIALVGEAIKGLDVGVLVNNAGLNNSNGIFFHEGRLELWREIVKINVEAITMVSKVVIDGMIERGRGAIVNIGGGCTVVGIHPLFAVYCATKGYVEHFSRSLHAEYKRSGIDVQCQAPFYVYTNMTAKYQKTSFFVPSPERYAKAAVPWIGYDGFCVPYINHSLQAFILSILPEFVINAYLMRVGMRFDTLKRNNN</sequence>
<dbReference type="EMBL" id="LFYR01000671">
    <property type="protein sequence ID" value="KMZ71547.1"/>
    <property type="molecule type" value="Genomic_DNA"/>
</dbReference>
<dbReference type="Proteomes" id="UP000036987">
    <property type="component" value="Unassembled WGS sequence"/>
</dbReference>
<dbReference type="GO" id="GO:0045703">
    <property type="term" value="F:ketoreductase activity"/>
    <property type="evidence" value="ECO:0000318"/>
    <property type="project" value="GO_Central"/>
</dbReference>
<feature type="transmembrane region" description="Helical" evidence="5">
    <location>
        <begin position="20"/>
        <end position="46"/>
    </location>
</feature>
<dbReference type="InterPro" id="IPR051019">
    <property type="entry name" value="VLCFA-Steroid_DH"/>
</dbReference>
<dbReference type="Gene3D" id="3.40.50.720">
    <property type="entry name" value="NAD(P)-binding Rossmann-like Domain"/>
    <property type="match status" value="1"/>
</dbReference>
<dbReference type="PRINTS" id="PR00081">
    <property type="entry name" value="GDHRDH"/>
</dbReference>
<name>A0A0K9PTI0_ZOSMR</name>
<keyword evidence="3" id="KW-0560">Oxidoreductase</keyword>
<comment type="similarity">
    <text evidence="1 4">Belongs to the short-chain dehydrogenases/reductases (SDR) family.</text>
</comment>
<gene>
    <name evidence="6" type="ORF">ZOSMA_17G01030</name>
</gene>
<keyword evidence="5" id="KW-0812">Transmembrane</keyword>
<dbReference type="GO" id="GO:0005783">
    <property type="term" value="C:endoplasmic reticulum"/>
    <property type="evidence" value="ECO:0000318"/>
    <property type="project" value="GO_Central"/>
</dbReference>
<accession>A0A0K9PTI0</accession>
<evidence type="ECO:0000256" key="2">
    <source>
        <dbReference type="ARBA" id="ARBA00022857"/>
    </source>
</evidence>
<evidence type="ECO:0000256" key="4">
    <source>
        <dbReference type="RuleBase" id="RU000363"/>
    </source>
</evidence>
<dbReference type="OMA" id="PGMENRN"/>
<dbReference type="InterPro" id="IPR036291">
    <property type="entry name" value="NAD(P)-bd_dom_sf"/>
</dbReference>
<dbReference type="OrthoDB" id="5545019at2759"/>
<proteinExistence type="inferred from homology"/>
<dbReference type="PIRSF" id="PIRSF000126">
    <property type="entry name" value="11-beta-HSD1"/>
    <property type="match status" value="1"/>
</dbReference>
<evidence type="ECO:0000256" key="3">
    <source>
        <dbReference type="ARBA" id="ARBA00023002"/>
    </source>
</evidence>
<dbReference type="PRINTS" id="PR00080">
    <property type="entry name" value="SDRFAMILY"/>
</dbReference>
<dbReference type="Pfam" id="PF00106">
    <property type="entry name" value="adh_short"/>
    <property type="match status" value="1"/>
</dbReference>
<organism evidence="6 7">
    <name type="scientific">Zostera marina</name>
    <name type="common">Eelgrass</name>
    <dbReference type="NCBI Taxonomy" id="29655"/>
    <lineage>
        <taxon>Eukaryota</taxon>
        <taxon>Viridiplantae</taxon>
        <taxon>Streptophyta</taxon>
        <taxon>Embryophyta</taxon>
        <taxon>Tracheophyta</taxon>
        <taxon>Spermatophyta</taxon>
        <taxon>Magnoliopsida</taxon>
        <taxon>Liliopsida</taxon>
        <taxon>Zosteraceae</taxon>
        <taxon>Zostera</taxon>
    </lineage>
</organism>
<comment type="caution">
    <text evidence="6">The sequence shown here is derived from an EMBL/GenBank/DDBJ whole genome shotgun (WGS) entry which is preliminary data.</text>
</comment>